<evidence type="ECO:0000256" key="2">
    <source>
        <dbReference type="ARBA" id="ARBA00022803"/>
    </source>
</evidence>
<dbReference type="EMBL" id="BLQM01000315">
    <property type="protein sequence ID" value="GMH82569.1"/>
    <property type="molecule type" value="Genomic_DNA"/>
</dbReference>
<dbReference type="InterPro" id="IPR019734">
    <property type="entry name" value="TPR_rpt"/>
</dbReference>
<gene>
    <name evidence="4" type="ORF">TL16_g09303</name>
</gene>
<evidence type="ECO:0008006" key="6">
    <source>
        <dbReference type="Google" id="ProtNLM"/>
    </source>
</evidence>
<dbReference type="Gene3D" id="1.25.40.10">
    <property type="entry name" value="Tetratricopeptide repeat domain"/>
    <property type="match status" value="1"/>
</dbReference>
<name>A0A9W7BA20_9STRA</name>
<protein>
    <recommendedName>
        <fullName evidence="6">Kinesin light chain</fullName>
    </recommendedName>
</protein>
<organism evidence="4 5">
    <name type="scientific">Triparma laevis f. inornata</name>
    <dbReference type="NCBI Taxonomy" id="1714386"/>
    <lineage>
        <taxon>Eukaryota</taxon>
        <taxon>Sar</taxon>
        <taxon>Stramenopiles</taxon>
        <taxon>Ochrophyta</taxon>
        <taxon>Bolidophyceae</taxon>
        <taxon>Parmales</taxon>
        <taxon>Triparmaceae</taxon>
        <taxon>Triparma</taxon>
    </lineage>
</organism>
<dbReference type="Pfam" id="PF13424">
    <property type="entry name" value="TPR_12"/>
    <property type="match status" value="1"/>
</dbReference>
<feature type="repeat" description="TPR" evidence="3">
    <location>
        <begin position="12"/>
        <end position="45"/>
    </location>
</feature>
<comment type="caution">
    <text evidence="4">The sequence shown here is derived from an EMBL/GenBank/DDBJ whole genome shotgun (WGS) entry which is preliminary data.</text>
</comment>
<dbReference type="PROSITE" id="PS50005">
    <property type="entry name" value="TPR"/>
    <property type="match status" value="1"/>
</dbReference>
<dbReference type="Proteomes" id="UP001162640">
    <property type="component" value="Unassembled WGS sequence"/>
</dbReference>
<proteinExistence type="predicted"/>
<dbReference type="PROSITE" id="PS50293">
    <property type="entry name" value="TPR_REGION"/>
    <property type="match status" value="1"/>
</dbReference>
<reference evidence="5" key="1">
    <citation type="journal article" date="2023" name="Commun. Biol.">
        <title>Genome analysis of Parmales, the sister group of diatoms, reveals the evolutionary specialization of diatoms from phago-mixotrophs to photoautotrophs.</title>
        <authorList>
            <person name="Ban H."/>
            <person name="Sato S."/>
            <person name="Yoshikawa S."/>
            <person name="Yamada K."/>
            <person name="Nakamura Y."/>
            <person name="Ichinomiya M."/>
            <person name="Sato N."/>
            <person name="Blanc-Mathieu R."/>
            <person name="Endo H."/>
            <person name="Kuwata A."/>
            <person name="Ogata H."/>
        </authorList>
    </citation>
    <scope>NUCLEOTIDE SEQUENCE [LARGE SCALE GENOMIC DNA]</scope>
</reference>
<evidence type="ECO:0000313" key="4">
    <source>
        <dbReference type="EMBL" id="GMH82569.1"/>
    </source>
</evidence>
<evidence type="ECO:0000313" key="5">
    <source>
        <dbReference type="Proteomes" id="UP001162640"/>
    </source>
</evidence>
<keyword evidence="2 3" id="KW-0802">TPR repeat</keyword>
<keyword evidence="1" id="KW-0677">Repeat</keyword>
<evidence type="ECO:0000256" key="3">
    <source>
        <dbReference type="PROSITE-ProRule" id="PRU00339"/>
    </source>
</evidence>
<sequence length="109" mass="12322">MQVYENEHEDMMMTVMNLGNIYFAMKQYDKALEFYMRALKGQQETLGKQHTSSLTSMMNIANVLNDGMRDFAQAEVYYKSALDEFEVSEEATARVKRGCAGVGVGGLNE</sequence>
<dbReference type="InterPro" id="IPR011990">
    <property type="entry name" value="TPR-like_helical_dom_sf"/>
</dbReference>
<accession>A0A9W7BA20</accession>
<dbReference type="AlphaFoldDB" id="A0A9W7BA20"/>
<evidence type="ECO:0000256" key="1">
    <source>
        <dbReference type="ARBA" id="ARBA00022737"/>
    </source>
</evidence>
<dbReference type="PANTHER" id="PTHR45641">
    <property type="entry name" value="TETRATRICOPEPTIDE REPEAT PROTEIN (AFU_ORTHOLOGUE AFUA_6G03870)"/>
    <property type="match status" value="1"/>
</dbReference>
<dbReference type="SUPFAM" id="SSF48452">
    <property type="entry name" value="TPR-like"/>
    <property type="match status" value="1"/>
</dbReference>
<dbReference type="PANTHER" id="PTHR45641:SF19">
    <property type="entry name" value="NEPHROCYSTIN-3"/>
    <property type="match status" value="1"/>
</dbReference>